<feature type="non-terminal residue" evidence="2">
    <location>
        <position position="93"/>
    </location>
</feature>
<comment type="caution">
    <text evidence="2">The sequence shown here is derived from an EMBL/GenBank/DDBJ whole genome shotgun (WGS) entry which is preliminary data.</text>
</comment>
<name>A0AAQ0JK83_BURCE</name>
<evidence type="ECO:0000313" key="3">
    <source>
        <dbReference type="Proteomes" id="UP000248899"/>
    </source>
</evidence>
<evidence type="ECO:0000313" key="2">
    <source>
        <dbReference type="EMBL" id="RAQ11657.1"/>
    </source>
</evidence>
<dbReference type="EMBL" id="QLUZ01000005">
    <property type="protein sequence ID" value="RAQ11657.1"/>
    <property type="molecule type" value="Genomic_DNA"/>
</dbReference>
<gene>
    <name evidence="2" type="ORF">DPR02_10025</name>
</gene>
<evidence type="ECO:0000256" key="1">
    <source>
        <dbReference type="SAM" id="MobiDB-lite"/>
    </source>
</evidence>
<dbReference type="Proteomes" id="UP000248899">
    <property type="component" value="Unassembled WGS sequence"/>
</dbReference>
<proteinExistence type="predicted"/>
<accession>A0AAQ0JK83</accession>
<sequence length="93" mass="9080">MNKRFRAAVAASLMISAGIGGTLIAPQAVLAQQAAASASQATSGVAPTSAAPAASSAADRAVPPPEPATSATVENPYGLGALWANGDFVARFV</sequence>
<feature type="compositionally biased region" description="Low complexity" evidence="1">
    <location>
        <begin position="41"/>
        <end position="61"/>
    </location>
</feature>
<reference evidence="2 3" key="1">
    <citation type="submission" date="2018-06" db="EMBL/GenBank/DDBJ databases">
        <title>Towards the identification of Burkholderia cepacia strain which caused fatal septicemia.</title>
        <authorList>
            <person name="Bui L.A.T."/>
            <person name="Zakharova I.B."/>
            <person name="Shpak I.M."/>
            <person name="Teteryatnikova N."/>
            <person name="Ustinov D.V."/>
            <person name="Kuzyutina Y.A."/>
            <person name="Nguyen H.N."/>
            <person name="Antonov A.S."/>
            <person name="Avdyusheva E.F."/>
            <person name="Victorov D.V."/>
        </authorList>
    </citation>
    <scope>NUCLEOTIDE SEQUENCE [LARGE SCALE GENOMIC DNA]</scope>
    <source>
        <strain evidence="2 3">PT02</strain>
    </source>
</reference>
<protein>
    <submittedName>
        <fullName evidence="2">MotA/TolQ/ExbB proton channel family protein</fullName>
    </submittedName>
</protein>
<feature type="region of interest" description="Disordered" evidence="1">
    <location>
        <begin position="41"/>
        <end position="73"/>
    </location>
</feature>
<dbReference type="AlphaFoldDB" id="A0AAQ0JK83"/>
<organism evidence="2 3">
    <name type="scientific">Burkholderia cepacia</name>
    <name type="common">Pseudomonas cepacia</name>
    <dbReference type="NCBI Taxonomy" id="292"/>
    <lineage>
        <taxon>Bacteria</taxon>
        <taxon>Pseudomonadati</taxon>
        <taxon>Pseudomonadota</taxon>
        <taxon>Betaproteobacteria</taxon>
        <taxon>Burkholderiales</taxon>
        <taxon>Burkholderiaceae</taxon>
        <taxon>Burkholderia</taxon>
        <taxon>Burkholderia cepacia complex</taxon>
    </lineage>
</organism>